<sequence length="123" mass="13645">MKGSIRKGGVYLVSDRSLTMPPNDQRNFHPKRPVIVLSGDAKNEQAAWPLVYVVPTSTATTFKTEYCVKLAQGVGNLPSKCWIRTVCAQPFLKEELGDYLGQLPAQVVLLIEENLFAYMGLTD</sequence>
<dbReference type="RefSeq" id="WP_086575144.1">
    <property type="nucleotide sequence ID" value="NZ_NGFP01000099.1"/>
</dbReference>
<evidence type="ECO:0000313" key="3">
    <source>
        <dbReference type="EMBL" id="OUC94674.1"/>
    </source>
</evidence>
<dbReference type="AlphaFoldDB" id="A0A243RII0"/>
<protein>
    <recommendedName>
        <fullName evidence="5">Growth inhibitor PemK</fullName>
    </recommendedName>
</protein>
<comment type="caution">
    <text evidence="3">The sequence shown here is derived from an EMBL/GenBank/DDBJ whole genome shotgun (WGS) entry which is preliminary data.</text>
</comment>
<keyword evidence="2" id="KW-1277">Toxin-antitoxin system</keyword>
<organism evidence="3 4">
    <name type="scientific">Streptosporangium minutum</name>
    <dbReference type="NCBI Taxonomy" id="569862"/>
    <lineage>
        <taxon>Bacteria</taxon>
        <taxon>Bacillati</taxon>
        <taxon>Actinomycetota</taxon>
        <taxon>Actinomycetes</taxon>
        <taxon>Streptosporangiales</taxon>
        <taxon>Streptosporangiaceae</taxon>
        <taxon>Streptosporangium</taxon>
    </lineage>
</organism>
<gene>
    <name evidence="3" type="ORF">CA984_21455</name>
</gene>
<keyword evidence="4" id="KW-1185">Reference proteome</keyword>
<evidence type="ECO:0000256" key="1">
    <source>
        <dbReference type="ARBA" id="ARBA00007521"/>
    </source>
</evidence>
<dbReference type="Pfam" id="PF02452">
    <property type="entry name" value="PemK_toxin"/>
    <property type="match status" value="1"/>
</dbReference>
<evidence type="ECO:0000256" key="2">
    <source>
        <dbReference type="ARBA" id="ARBA00022649"/>
    </source>
</evidence>
<reference evidence="3 4" key="1">
    <citation type="submission" date="2017-05" db="EMBL/GenBank/DDBJ databases">
        <title>Biotechnological potential of actinobacteria isolated from South African environments.</title>
        <authorList>
            <person name="Le Roes-Hill M."/>
            <person name="Prins A."/>
            <person name="Durrell K.A."/>
        </authorList>
    </citation>
    <scope>NUCLEOTIDE SEQUENCE [LARGE SCALE GENOMIC DNA]</scope>
    <source>
        <strain evidence="3">M26</strain>
    </source>
</reference>
<evidence type="ECO:0000313" key="4">
    <source>
        <dbReference type="Proteomes" id="UP000194761"/>
    </source>
</evidence>
<evidence type="ECO:0008006" key="5">
    <source>
        <dbReference type="Google" id="ProtNLM"/>
    </source>
</evidence>
<dbReference type="EMBL" id="NGFP01000099">
    <property type="protein sequence ID" value="OUC94674.1"/>
    <property type="molecule type" value="Genomic_DNA"/>
</dbReference>
<accession>A0A243RII0</accession>
<comment type="similarity">
    <text evidence="1">Belongs to the PemK/MazF family.</text>
</comment>
<proteinExistence type="inferred from homology"/>
<dbReference type="InterPro" id="IPR011067">
    <property type="entry name" value="Plasmid_toxin/cell-grow_inhib"/>
</dbReference>
<dbReference type="GO" id="GO:0003677">
    <property type="term" value="F:DNA binding"/>
    <property type="evidence" value="ECO:0007669"/>
    <property type="project" value="InterPro"/>
</dbReference>
<dbReference type="InterPro" id="IPR003477">
    <property type="entry name" value="PemK-like"/>
</dbReference>
<dbReference type="Gene3D" id="2.30.30.110">
    <property type="match status" value="1"/>
</dbReference>
<name>A0A243RII0_9ACTN</name>
<dbReference type="SUPFAM" id="SSF50118">
    <property type="entry name" value="Cell growth inhibitor/plasmid maintenance toxic component"/>
    <property type="match status" value="1"/>
</dbReference>
<dbReference type="Proteomes" id="UP000194761">
    <property type="component" value="Unassembled WGS sequence"/>
</dbReference>